<evidence type="ECO:0000313" key="14">
    <source>
        <dbReference type="Proteomes" id="UP000184188"/>
    </source>
</evidence>
<dbReference type="Gene3D" id="1.20.58.1040">
    <property type="match status" value="1"/>
</dbReference>
<dbReference type="Pfam" id="PF07983">
    <property type="entry name" value="X8"/>
    <property type="match status" value="1"/>
</dbReference>
<keyword evidence="5 11" id="KW-0732">Signal</keyword>
<dbReference type="PANTHER" id="PTHR31468">
    <property type="entry name" value="1,3-BETA-GLUCANOSYLTRANSFERASE GAS1"/>
    <property type="match status" value="1"/>
</dbReference>
<evidence type="ECO:0000256" key="6">
    <source>
        <dbReference type="ARBA" id="ARBA00023136"/>
    </source>
</evidence>
<dbReference type="GO" id="GO:0009277">
    <property type="term" value="C:fungal-type cell wall"/>
    <property type="evidence" value="ECO:0007669"/>
    <property type="project" value="UniProtKB-ARBA"/>
</dbReference>
<organism evidence="13 14">
    <name type="scientific">Penicilliopsis zonata CBS 506.65</name>
    <dbReference type="NCBI Taxonomy" id="1073090"/>
    <lineage>
        <taxon>Eukaryota</taxon>
        <taxon>Fungi</taxon>
        <taxon>Dikarya</taxon>
        <taxon>Ascomycota</taxon>
        <taxon>Pezizomycotina</taxon>
        <taxon>Eurotiomycetes</taxon>
        <taxon>Eurotiomycetidae</taxon>
        <taxon>Eurotiales</taxon>
        <taxon>Aspergillaceae</taxon>
        <taxon>Penicilliopsis</taxon>
    </lineage>
</organism>
<protein>
    <recommendedName>
        <fullName evidence="11">1,3-beta-glucanosyltransferase</fullName>
        <ecNumber evidence="11">2.4.1.-</ecNumber>
    </recommendedName>
</protein>
<keyword evidence="6 11" id="KW-0472">Membrane</keyword>
<feature type="signal peptide" evidence="11">
    <location>
        <begin position="1"/>
        <end position="19"/>
    </location>
</feature>
<dbReference type="InterPro" id="IPR017853">
    <property type="entry name" value="GH"/>
</dbReference>
<dbReference type="GO" id="GO:0098552">
    <property type="term" value="C:side of membrane"/>
    <property type="evidence" value="ECO:0007669"/>
    <property type="project" value="UniProtKB-KW"/>
</dbReference>
<evidence type="ECO:0000256" key="9">
    <source>
        <dbReference type="ARBA" id="ARBA00023288"/>
    </source>
</evidence>
<comment type="similarity">
    <text evidence="2 11">Belongs to the glycosyl hydrolase 72 family.</text>
</comment>
<evidence type="ECO:0000256" key="7">
    <source>
        <dbReference type="ARBA" id="ARBA00023157"/>
    </source>
</evidence>
<dbReference type="InterPro" id="IPR012946">
    <property type="entry name" value="X8"/>
</dbReference>
<sequence>MRSAFVAASAALFAGSALAIDPIVIKGSKFFYSSNDTQFTNSSTDYVDPLSDKTTCERDIPILQELRTNVIRTYSINPDADHDECMQLLADAGIYVVSDLSSPDIAIDRDDPDWTTKLYARYTGVIDALAGYNNTLGFFAGNEIANTVATTDGMPFVKAAVRDMKAYISAQGYRAIGVGYATADVSAIRVDLADFMDCNTKASSVDFWGYNIYSWCGNSTYEESGYKARTEEFRNYSVPVFFSEYGCNTVSPRTFTEVKALYGDTMAEVWSGGIVYEYFQDTNDYGLVSVVDSTSVKKLTDFTYYSEEIATVDPSGTNKASYSPTNTALQACPTEGSAWDALASPLPPTPDAELCECMVSAAGCVVASSVDSDDYADLFAEVCGYISCEGVTANGTTGEYGAYSMCTAKQQLIFVLNRYYEEQKSAGNGASACSFAGSATTKATTSATGTCSTLMAEAGTAGTGSVTATVAAAAASTGSSSTASSSTSSSAASVKVSASGSMMLQLAAYSIVALVTGVGMVML</sequence>
<dbReference type="VEuPathDB" id="FungiDB:ASPZODRAFT_150808"/>
<dbReference type="InterPro" id="IPR004886">
    <property type="entry name" value="Glucanosyltransferase"/>
</dbReference>
<evidence type="ECO:0000259" key="12">
    <source>
        <dbReference type="SMART" id="SM00768"/>
    </source>
</evidence>
<evidence type="ECO:0000256" key="10">
    <source>
        <dbReference type="ARBA" id="ARBA00025026"/>
    </source>
</evidence>
<keyword evidence="11" id="KW-0808">Transferase</keyword>
<keyword evidence="14" id="KW-1185">Reference proteome</keyword>
<evidence type="ECO:0000256" key="11">
    <source>
        <dbReference type="RuleBase" id="RU361209"/>
    </source>
</evidence>
<dbReference type="AlphaFoldDB" id="A0A1L9SNC4"/>
<evidence type="ECO:0000256" key="3">
    <source>
        <dbReference type="ARBA" id="ARBA00022475"/>
    </source>
</evidence>
<feature type="domain" description="X8" evidence="12">
    <location>
        <begin position="362"/>
        <end position="453"/>
    </location>
</feature>
<feature type="chain" id="PRO_5011820794" description="1,3-beta-glucanosyltransferase" evidence="11">
    <location>
        <begin position="20"/>
        <end position="523"/>
    </location>
</feature>
<dbReference type="Proteomes" id="UP000184188">
    <property type="component" value="Unassembled WGS sequence"/>
</dbReference>
<evidence type="ECO:0000256" key="8">
    <source>
        <dbReference type="ARBA" id="ARBA00023180"/>
    </source>
</evidence>
<dbReference type="GO" id="GO:0005886">
    <property type="term" value="C:plasma membrane"/>
    <property type="evidence" value="ECO:0007669"/>
    <property type="project" value="UniProtKB-SubCell"/>
</dbReference>
<dbReference type="SUPFAM" id="SSF51445">
    <property type="entry name" value="(Trans)glycosidases"/>
    <property type="match status" value="1"/>
</dbReference>
<evidence type="ECO:0000256" key="1">
    <source>
        <dbReference type="ARBA" id="ARBA00004609"/>
    </source>
</evidence>
<comment type="subcellular location">
    <subcellularLocation>
        <location evidence="1 11">Cell membrane</location>
        <topology evidence="1 11">Lipid-anchor</topology>
        <topology evidence="1 11">GPI-anchor</topology>
    </subcellularLocation>
</comment>
<keyword evidence="4 11" id="KW-0336">GPI-anchor</keyword>
<dbReference type="OrthoDB" id="421038at2759"/>
<proteinExistence type="inferred from homology"/>
<dbReference type="Pfam" id="PF03198">
    <property type="entry name" value="Glyco_hydro_72"/>
    <property type="match status" value="1"/>
</dbReference>
<dbReference type="GO" id="GO:0071970">
    <property type="term" value="P:fungal-type cell wall (1-&gt;3)-beta-D-glucan biosynthetic process"/>
    <property type="evidence" value="ECO:0007669"/>
    <property type="project" value="TreeGrafter"/>
</dbReference>
<dbReference type="EMBL" id="KV878339">
    <property type="protein sequence ID" value="OJJ48613.1"/>
    <property type="molecule type" value="Genomic_DNA"/>
</dbReference>
<dbReference type="GO" id="GO:0042124">
    <property type="term" value="F:1,3-beta-glucanosyltransferase activity"/>
    <property type="evidence" value="ECO:0007669"/>
    <property type="project" value="TreeGrafter"/>
</dbReference>
<gene>
    <name evidence="13" type="ORF">ASPZODRAFT_150808</name>
</gene>
<dbReference type="Gene3D" id="3.20.20.80">
    <property type="entry name" value="Glycosidases"/>
    <property type="match status" value="1"/>
</dbReference>
<keyword evidence="3" id="KW-1003">Cell membrane</keyword>
<dbReference type="GO" id="GO:0031505">
    <property type="term" value="P:fungal-type cell wall organization"/>
    <property type="evidence" value="ECO:0007669"/>
    <property type="project" value="TreeGrafter"/>
</dbReference>
<dbReference type="FunFam" id="3.20.20.80:FF:000038">
    <property type="entry name" value="1,3-beta-glucanosyltransferase"/>
    <property type="match status" value="1"/>
</dbReference>
<name>A0A1L9SNC4_9EURO</name>
<reference evidence="14" key="1">
    <citation type="journal article" date="2017" name="Genome Biol.">
        <title>Comparative genomics reveals high biological diversity and specific adaptations in the industrially and medically important fungal genus Aspergillus.</title>
        <authorList>
            <person name="de Vries R.P."/>
            <person name="Riley R."/>
            <person name="Wiebenga A."/>
            <person name="Aguilar-Osorio G."/>
            <person name="Amillis S."/>
            <person name="Uchima C.A."/>
            <person name="Anderluh G."/>
            <person name="Asadollahi M."/>
            <person name="Askin M."/>
            <person name="Barry K."/>
            <person name="Battaglia E."/>
            <person name="Bayram O."/>
            <person name="Benocci T."/>
            <person name="Braus-Stromeyer S.A."/>
            <person name="Caldana C."/>
            <person name="Canovas D."/>
            <person name="Cerqueira G.C."/>
            <person name="Chen F."/>
            <person name="Chen W."/>
            <person name="Choi C."/>
            <person name="Clum A."/>
            <person name="Dos Santos R.A."/>
            <person name="Damasio A.R."/>
            <person name="Diallinas G."/>
            <person name="Emri T."/>
            <person name="Fekete E."/>
            <person name="Flipphi M."/>
            <person name="Freyberg S."/>
            <person name="Gallo A."/>
            <person name="Gournas C."/>
            <person name="Habgood R."/>
            <person name="Hainaut M."/>
            <person name="Harispe M.L."/>
            <person name="Henrissat B."/>
            <person name="Hilden K.S."/>
            <person name="Hope R."/>
            <person name="Hossain A."/>
            <person name="Karabika E."/>
            <person name="Karaffa L."/>
            <person name="Karanyi Z."/>
            <person name="Krasevec N."/>
            <person name="Kuo A."/>
            <person name="Kusch H."/>
            <person name="LaButti K."/>
            <person name="Lagendijk E.L."/>
            <person name="Lapidus A."/>
            <person name="Levasseur A."/>
            <person name="Lindquist E."/>
            <person name="Lipzen A."/>
            <person name="Logrieco A.F."/>
            <person name="MacCabe A."/>
            <person name="Maekelae M.R."/>
            <person name="Malavazi I."/>
            <person name="Melin P."/>
            <person name="Meyer V."/>
            <person name="Mielnichuk N."/>
            <person name="Miskei M."/>
            <person name="Molnar A.P."/>
            <person name="Mule G."/>
            <person name="Ngan C.Y."/>
            <person name="Orejas M."/>
            <person name="Orosz E."/>
            <person name="Ouedraogo J.P."/>
            <person name="Overkamp K.M."/>
            <person name="Park H.-S."/>
            <person name="Perrone G."/>
            <person name="Piumi F."/>
            <person name="Punt P.J."/>
            <person name="Ram A.F."/>
            <person name="Ramon A."/>
            <person name="Rauscher S."/>
            <person name="Record E."/>
            <person name="Riano-Pachon D.M."/>
            <person name="Robert V."/>
            <person name="Roehrig J."/>
            <person name="Ruller R."/>
            <person name="Salamov A."/>
            <person name="Salih N.S."/>
            <person name="Samson R.A."/>
            <person name="Sandor E."/>
            <person name="Sanguinetti M."/>
            <person name="Schuetze T."/>
            <person name="Sepcic K."/>
            <person name="Shelest E."/>
            <person name="Sherlock G."/>
            <person name="Sophianopoulou V."/>
            <person name="Squina F.M."/>
            <person name="Sun H."/>
            <person name="Susca A."/>
            <person name="Todd R.B."/>
            <person name="Tsang A."/>
            <person name="Unkles S.E."/>
            <person name="van de Wiele N."/>
            <person name="van Rossen-Uffink D."/>
            <person name="Oliveira J.V."/>
            <person name="Vesth T.C."/>
            <person name="Visser J."/>
            <person name="Yu J.-H."/>
            <person name="Zhou M."/>
            <person name="Andersen M.R."/>
            <person name="Archer D.B."/>
            <person name="Baker S.E."/>
            <person name="Benoit I."/>
            <person name="Brakhage A.A."/>
            <person name="Braus G.H."/>
            <person name="Fischer R."/>
            <person name="Frisvad J.C."/>
            <person name="Goldman G.H."/>
            <person name="Houbraken J."/>
            <person name="Oakley B."/>
            <person name="Pocsi I."/>
            <person name="Scazzocchio C."/>
            <person name="Seiboth B."/>
            <person name="vanKuyk P.A."/>
            <person name="Wortman J."/>
            <person name="Dyer P.S."/>
            <person name="Grigoriev I.V."/>
        </authorList>
    </citation>
    <scope>NUCLEOTIDE SEQUENCE [LARGE SCALE GENOMIC DNA]</scope>
    <source>
        <strain evidence="14">CBS 506.65</strain>
    </source>
</reference>
<dbReference type="FunFam" id="1.20.58.1040:FF:000005">
    <property type="entry name" value="1,3-beta-glucanosyltransferase"/>
    <property type="match status" value="1"/>
</dbReference>
<dbReference type="GeneID" id="34612138"/>
<dbReference type="RefSeq" id="XP_022583123.1">
    <property type="nucleotide sequence ID" value="XM_022725673.1"/>
</dbReference>
<evidence type="ECO:0000256" key="5">
    <source>
        <dbReference type="ARBA" id="ARBA00022729"/>
    </source>
</evidence>
<evidence type="ECO:0000256" key="4">
    <source>
        <dbReference type="ARBA" id="ARBA00022622"/>
    </source>
</evidence>
<accession>A0A1L9SNC4</accession>
<dbReference type="STRING" id="1073090.A0A1L9SNC4"/>
<dbReference type="GO" id="GO:0031982">
    <property type="term" value="C:vesicle"/>
    <property type="evidence" value="ECO:0007669"/>
    <property type="project" value="UniProtKB-ARBA"/>
</dbReference>
<keyword evidence="8" id="KW-0325">Glycoprotein</keyword>
<dbReference type="SMART" id="SM00768">
    <property type="entry name" value="X8"/>
    <property type="match status" value="1"/>
</dbReference>
<evidence type="ECO:0000256" key="2">
    <source>
        <dbReference type="ARBA" id="ARBA00007528"/>
    </source>
</evidence>
<evidence type="ECO:0000313" key="13">
    <source>
        <dbReference type="EMBL" id="OJJ48613.1"/>
    </source>
</evidence>
<dbReference type="PANTHER" id="PTHR31468:SF9">
    <property type="entry name" value="1,3-BETA-GLUCANOSYLTRANSFERASE"/>
    <property type="match status" value="1"/>
</dbReference>
<dbReference type="EC" id="2.4.1.-" evidence="11"/>
<comment type="function">
    <text evidence="10">Splits internally a 1,3-beta-glucan molecule and transfers the newly generated reducing end (the donor) to the non-reducing end of another 1,3-beta-glucan molecule (the acceptor) forming a 1,3-beta linkage, resulting in the elongation of 1,3-beta-glucan chains in the cell wall. Involved in cell wall morphogenesis.</text>
</comment>
<keyword evidence="9 11" id="KW-0449">Lipoprotein</keyword>
<keyword evidence="7" id="KW-1015">Disulfide bond</keyword>